<evidence type="ECO:0000313" key="3">
    <source>
        <dbReference type="EMBL" id="MDZ5473788.1"/>
    </source>
</evidence>
<evidence type="ECO:0000256" key="1">
    <source>
        <dbReference type="ARBA" id="ARBA00008103"/>
    </source>
</evidence>
<comment type="similarity">
    <text evidence="1">Belongs to the GerPA/GerPF family.</text>
</comment>
<keyword evidence="4" id="KW-1185">Reference proteome</keyword>
<dbReference type="InterPro" id="IPR019618">
    <property type="entry name" value="Spore_germination_GerPA"/>
</dbReference>
<feature type="region of interest" description="Disordered" evidence="2">
    <location>
        <begin position="24"/>
        <end position="54"/>
    </location>
</feature>
<evidence type="ECO:0000256" key="2">
    <source>
        <dbReference type="SAM" id="MobiDB-lite"/>
    </source>
</evidence>
<dbReference type="PANTHER" id="PTHR37808">
    <property type="entry name" value="SPORE GERMINATION PROTEIN-LIKE PROTEIN YDZR-RELATED"/>
    <property type="match status" value="1"/>
</dbReference>
<dbReference type="EMBL" id="JAXOFX010000016">
    <property type="protein sequence ID" value="MDZ5473788.1"/>
    <property type="molecule type" value="Genomic_DNA"/>
</dbReference>
<proteinExistence type="inferred from homology"/>
<evidence type="ECO:0000313" key="4">
    <source>
        <dbReference type="Proteomes" id="UP001290455"/>
    </source>
</evidence>
<dbReference type="RefSeq" id="WP_322448079.1">
    <property type="nucleotide sequence ID" value="NZ_JAXOFX010000016.1"/>
</dbReference>
<gene>
    <name evidence="3" type="ORF">SM124_18885</name>
</gene>
<dbReference type="PANTHER" id="PTHR37808:SF1">
    <property type="entry name" value="SPORE GERMINATION PROTEIN-LIKE PROTEIN YDZR"/>
    <property type="match status" value="1"/>
</dbReference>
<sequence>MSIIFGPVQIKNVSGGNIQFGDIYRYSPSSNSSSTSGSGSENSGGVVLTNNGASTSQRLNPFLNDLLIDTTISAQQSALNNQPDSGGPTGSEA</sequence>
<feature type="compositionally biased region" description="Low complexity" evidence="2">
    <location>
        <begin position="27"/>
        <end position="45"/>
    </location>
</feature>
<organism evidence="3 4">
    <name type="scientific">Robertmurraya mangrovi</name>
    <dbReference type="NCBI Taxonomy" id="3098077"/>
    <lineage>
        <taxon>Bacteria</taxon>
        <taxon>Bacillati</taxon>
        <taxon>Bacillota</taxon>
        <taxon>Bacilli</taxon>
        <taxon>Bacillales</taxon>
        <taxon>Bacillaceae</taxon>
        <taxon>Robertmurraya</taxon>
    </lineage>
</organism>
<name>A0ABU5J2Y6_9BACI</name>
<dbReference type="Pfam" id="PF10676">
    <property type="entry name" value="gerPA"/>
    <property type="match status" value="1"/>
</dbReference>
<reference evidence="3 4" key="1">
    <citation type="submission" date="2023-11" db="EMBL/GenBank/DDBJ databases">
        <title>Bacillus jintuensis, isolated from a mudflat on the Beibu Gulf coast.</title>
        <authorList>
            <person name="Li M."/>
        </authorList>
    </citation>
    <scope>NUCLEOTIDE SEQUENCE [LARGE SCALE GENOMIC DNA]</scope>
    <source>
        <strain evidence="3 4">31A1R</strain>
    </source>
</reference>
<accession>A0ABU5J2Y6</accession>
<protein>
    <submittedName>
        <fullName evidence="3">Spore germination protein</fullName>
    </submittedName>
</protein>
<feature type="region of interest" description="Disordered" evidence="2">
    <location>
        <begin position="74"/>
        <end position="93"/>
    </location>
</feature>
<comment type="caution">
    <text evidence="3">The sequence shown here is derived from an EMBL/GenBank/DDBJ whole genome shotgun (WGS) entry which is preliminary data.</text>
</comment>
<feature type="compositionally biased region" description="Polar residues" evidence="2">
    <location>
        <begin position="74"/>
        <end position="84"/>
    </location>
</feature>
<dbReference type="Proteomes" id="UP001290455">
    <property type="component" value="Unassembled WGS sequence"/>
</dbReference>